<keyword evidence="3" id="KW-0378">Hydrolase</keyword>
<evidence type="ECO:0000313" key="6">
    <source>
        <dbReference type="Proteomes" id="UP000569914"/>
    </source>
</evidence>
<accession>A0A7Y9LBX7</accession>
<proteinExistence type="inferred from homology"/>
<dbReference type="InterPro" id="IPR029062">
    <property type="entry name" value="Class_I_gatase-like"/>
</dbReference>
<keyword evidence="2" id="KW-0645">Protease</keyword>
<protein>
    <submittedName>
        <fullName evidence="5">Cyanophycinase-like exopeptidase</fullName>
    </submittedName>
</protein>
<reference evidence="5 6" key="1">
    <citation type="submission" date="2020-07" db="EMBL/GenBank/DDBJ databases">
        <title>Sequencing the genomes of 1000 actinobacteria strains.</title>
        <authorList>
            <person name="Klenk H.-P."/>
        </authorList>
    </citation>
    <scope>NUCLEOTIDE SEQUENCE [LARGE SCALE GENOMIC DNA]</scope>
    <source>
        <strain evidence="5 6">DSM 22083</strain>
    </source>
</reference>
<evidence type="ECO:0000256" key="1">
    <source>
        <dbReference type="ARBA" id="ARBA00006534"/>
    </source>
</evidence>
<gene>
    <name evidence="5" type="ORF">BKA15_002444</name>
</gene>
<evidence type="ECO:0000256" key="4">
    <source>
        <dbReference type="ARBA" id="ARBA00022825"/>
    </source>
</evidence>
<dbReference type="Proteomes" id="UP000569914">
    <property type="component" value="Unassembled WGS sequence"/>
</dbReference>
<evidence type="ECO:0000256" key="2">
    <source>
        <dbReference type="ARBA" id="ARBA00022670"/>
    </source>
</evidence>
<keyword evidence="4" id="KW-0720">Serine protease</keyword>
<dbReference type="Pfam" id="PF03575">
    <property type="entry name" value="Peptidase_S51"/>
    <property type="match status" value="1"/>
</dbReference>
<dbReference type="AlphaFoldDB" id="A0A7Y9LBX7"/>
<dbReference type="InterPro" id="IPR005320">
    <property type="entry name" value="Peptidase_S51"/>
</dbReference>
<dbReference type="SUPFAM" id="SSF52317">
    <property type="entry name" value="Class I glutamine amidotransferase-like"/>
    <property type="match status" value="1"/>
</dbReference>
<dbReference type="EMBL" id="JACCBU010000001">
    <property type="protein sequence ID" value="NYE71115.1"/>
    <property type="molecule type" value="Genomic_DNA"/>
</dbReference>
<sequence>MTSSGRLFLYSTSPAPHEAAILAAVPRAGRADDPIRAVALRTAQDEPSDHDLETLAAHFTTQPGFPVLLVDSGLGSRADAFDPAVLERLAEAELILISGGSPTRLVTTLSGTPALAALQRVHRGGAVVAGCSAGAAVVGIGMIDFGRPLRTWGWLPGTLVAPHFGQFDHRAWLRAYPGRSMVGIPDGAMVRVAETGEITGLGSIPLVHLPGVDRDAQ</sequence>
<dbReference type="Gene3D" id="3.40.50.880">
    <property type="match status" value="1"/>
</dbReference>
<organism evidence="5 6">
    <name type="scientific">Microlunatus parietis</name>
    <dbReference type="NCBI Taxonomy" id="682979"/>
    <lineage>
        <taxon>Bacteria</taxon>
        <taxon>Bacillati</taxon>
        <taxon>Actinomycetota</taxon>
        <taxon>Actinomycetes</taxon>
        <taxon>Propionibacteriales</taxon>
        <taxon>Propionibacteriaceae</taxon>
        <taxon>Microlunatus</taxon>
    </lineage>
</organism>
<evidence type="ECO:0000313" key="5">
    <source>
        <dbReference type="EMBL" id="NYE71115.1"/>
    </source>
</evidence>
<name>A0A7Y9LBX7_9ACTN</name>
<dbReference type="GO" id="GO:0006508">
    <property type="term" value="P:proteolysis"/>
    <property type="evidence" value="ECO:0007669"/>
    <property type="project" value="UniProtKB-KW"/>
</dbReference>
<evidence type="ECO:0000256" key="3">
    <source>
        <dbReference type="ARBA" id="ARBA00022801"/>
    </source>
</evidence>
<dbReference type="RefSeq" id="WP_179751051.1">
    <property type="nucleotide sequence ID" value="NZ_JACCBU010000001.1"/>
</dbReference>
<keyword evidence="6" id="KW-1185">Reference proteome</keyword>
<comment type="caution">
    <text evidence="5">The sequence shown here is derived from an EMBL/GenBank/DDBJ whole genome shotgun (WGS) entry which is preliminary data.</text>
</comment>
<dbReference type="GO" id="GO:0008236">
    <property type="term" value="F:serine-type peptidase activity"/>
    <property type="evidence" value="ECO:0007669"/>
    <property type="project" value="UniProtKB-KW"/>
</dbReference>
<comment type="similarity">
    <text evidence="1">Belongs to the peptidase S51 family.</text>
</comment>